<sequence>MTTTHPSIGHLIGYGRTSTTEQEAGLEAQRRDLLATGCVKLFLEQASSVGKRPELERAMEYVREGDTLVVTKIDRLARSTINLWDVVRALDEKGVSLRVLNLGGETVDTKSATGRLILNIFSGFAQFEREMMLERQREGIAKAKAEGKYLGRKPTARLKADDARKLNAEGKTPTEIAKALGIGRGSVYRALEGVGKAEG</sequence>
<gene>
    <name evidence="6" type="ORF">ABIE08_003568</name>
</gene>
<comment type="similarity">
    <text evidence="1">Belongs to the site-specific recombinase resolvase family.</text>
</comment>
<protein>
    <submittedName>
        <fullName evidence="6">DNA invertase Pin-like site-specific DNA recombinase</fullName>
    </submittedName>
</protein>
<dbReference type="PROSITE" id="PS00398">
    <property type="entry name" value="RECOMBINASES_2"/>
    <property type="match status" value="1"/>
</dbReference>
<dbReference type="PANTHER" id="PTHR30461">
    <property type="entry name" value="DNA-INVERTASE FROM LAMBDOID PROPHAGE"/>
    <property type="match status" value="1"/>
</dbReference>
<evidence type="ECO:0000313" key="6">
    <source>
        <dbReference type="EMBL" id="MET4635617.1"/>
    </source>
</evidence>
<dbReference type="InterPro" id="IPR050639">
    <property type="entry name" value="SSR_resolvase"/>
</dbReference>
<reference evidence="6 7" key="1">
    <citation type="submission" date="2024-06" db="EMBL/GenBank/DDBJ databases">
        <title>Sorghum-associated microbial communities from plants grown in Nebraska, USA.</title>
        <authorList>
            <person name="Schachtman D."/>
        </authorList>
    </citation>
    <scope>NUCLEOTIDE SEQUENCE [LARGE SCALE GENOMIC DNA]</scope>
    <source>
        <strain evidence="6 7">3207</strain>
    </source>
</reference>
<dbReference type="Gene3D" id="1.10.10.60">
    <property type="entry name" value="Homeodomain-like"/>
    <property type="match status" value="1"/>
</dbReference>
<dbReference type="SMART" id="SM00857">
    <property type="entry name" value="Resolvase"/>
    <property type="match status" value="1"/>
</dbReference>
<name>A0ABV2R2V8_9HYPH</name>
<dbReference type="Gene3D" id="3.40.50.1390">
    <property type="entry name" value="Resolvase, N-terminal catalytic domain"/>
    <property type="match status" value="1"/>
</dbReference>
<organism evidence="6 7">
    <name type="scientific">Kaistia defluvii</name>
    <dbReference type="NCBI Taxonomy" id="410841"/>
    <lineage>
        <taxon>Bacteria</taxon>
        <taxon>Pseudomonadati</taxon>
        <taxon>Pseudomonadota</taxon>
        <taxon>Alphaproteobacteria</taxon>
        <taxon>Hyphomicrobiales</taxon>
        <taxon>Kaistiaceae</taxon>
        <taxon>Kaistia</taxon>
    </lineage>
</organism>
<dbReference type="CDD" id="cd03768">
    <property type="entry name" value="SR_ResInv"/>
    <property type="match status" value="1"/>
</dbReference>
<feature type="domain" description="Resolvase/invertase-type recombinase catalytic" evidence="5">
    <location>
        <begin position="10"/>
        <end position="147"/>
    </location>
</feature>
<dbReference type="Pfam" id="PF02796">
    <property type="entry name" value="HTH_7"/>
    <property type="match status" value="1"/>
</dbReference>
<dbReference type="EMBL" id="JBEPSM010000003">
    <property type="protein sequence ID" value="MET4635617.1"/>
    <property type="molecule type" value="Genomic_DNA"/>
</dbReference>
<evidence type="ECO:0000259" key="5">
    <source>
        <dbReference type="PROSITE" id="PS51736"/>
    </source>
</evidence>
<evidence type="ECO:0000256" key="2">
    <source>
        <dbReference type="ARBA" id="ARBA00022908"/>
    </source>
</evidence>
<dbReference type="Pfam" id="PF00239">
    <property type="entry name" value="Resolvase"/>
    <property type="match status" value="1"/>
</dbReference>
<keyword evidence="3" id="KW-0238">DNA-binding</keyword>
<dbReference type="SUPFAM" id="SSF53041">
    <property type="entry name" value="Resolvase-like"/>
    <property type="match status" value="1"/>
</dbReference>
<keyword evidence="7" id="KW-1185">Reference proteome</keyword>
<evidence type="ECO:0000313" key="7">
    <source>
        <dbReference type="Proteomes" id="UP001549321"/>
    </source>
</evidence>
<keyword evidence="4" id="KW-0233">DNA recombination</keyword>
<keyword evidence="2" id="KW-0229">DNA integration</keyword>
<proteinExistence type="inferred from homology"/>
<dbReference type="InterPro" id="IPR006118">
    <property type="entry name" value="Recombinase_CS"/>
</dbReference>
<dbReference type="InterPro" id="IPR006120">
    <property type="entry name" value="Resolvase_HTH_dom"/>
</dbReference>
<dbReference type="RefSeq" id="WP_354553123.1">
    <property type="nucleotide sequence ID" value="NZ_JBEPSM010000003.1"/>
</dbReference>
<dbReference type="PANTHER" id="PTHR30461:SF26">
    <property type="entry name" value="RESOLVASE HOMOLOG YNEB"/>
    <property type="match status" value="1"/>
</dbReference>
<evidence type="ECO:0000256" key="4">
    <source>
        <dbReference type="ARBA" id="ARBA00023172"/>
    </source>
</evidence>
<comment type="caution">
    <text evidence="6">The sequence shown here is derived from an EMBL/GenBank/DDBJ whole genome shotgun (WGS) entry which is preliminary data.</text>
</comment>
<dbReference type="PROSITE" id="PS51736">
    <property type="entry name" value="RECOMBINASES_3"/>
    <property type="match status" value="1"/>
</dbReference>
<accession>A0ABV2R2V8</accession>
<dbReference type="Proteomes" id="UP001549321">
    <property type="component" value="Unassembled WGS sequence"/>
</dbReference>
<evidence type="ECO:0000256" key="3">
    <source>
        <dbReference type="ARBA" id="ARBA00023125"/>
    </source>
</evidence>
<dbReference type="InterPro" id="IPR006119">
    <property type="entry name" value="Resolv_N"/>
</dbReference>
<evidence type="ECO:0000256" key="1">
    <source>
        <dbReference type="ARBA" id="ARBA00009913"/>
    </source>
</evidence>
<dbReference type="InterPro" id="IPR036162">
    <property type="entry name" value="Resolvase-like_N_sf"/>
</dbReference>